<name>A0A166PF63_9AGAM</name>
<sequence>MGWFGAESTGNGMHCVISCDSGDGGEMTRVWNETVEGWKHCMTAYHVQHEIYSELLRCRCAPPGPGG</sequence>
<evidence type="ECO:0000313" key="1">
    <source>
        <dbReference type="EMBL" id="KZP26021.1"/>
    </source>
</evidence>
<protein>
    <submittedName>
        <fullName evidence="1">Uncharacterized protein</fullName>
    </submittedName>
</protein>
<gene>
    <name evidence="1" type="ORF">FIBSPDRAFT_855316</name>
</gene>
<organism evidence="1">
    <name type="scientific">Athelia psychrophila</name>
    <dbReference type="NCBI Taxonomy" id="1759441"/>
    <lineage>
        <taxon>Eukaryota</taxon>
        <taxon>Fungi</taxon>
        <taxon>Dikarya</taxon>
        <taxon>Basidiomycota</taxon>
        <taxon>Agaricomycotina</taxon>
        <taxon>Agaricomycetes</taxon>
        <taxon>Agaricomycetidae</taxon>
        <taxon>Atheliales</taxon>
        <taxon>Atheliaceae</taxon>
        <taxon>Athelia</taxon>
    </lineage>
</organism>
<proteinExistence type="predicted"/>
<dbReference type="EMBL" id="KV417517">
    <property type="protein sequence ID" value="KZP26021.1"/>
    <property type="molecule type" value="Genomic_DNA"/>
</dbReference>
<reference evidence="1" key="1">
    <citation type="journal article" date="2016" name="Mol. Biol. Evol.">
        <title>Comparative Genomics of Early-Diverging Mushroom-Forming Fungi Provides Insights into the Origins of Lignocellulose Decay Capabilities.</title>
        <authorList>
            <person name="Nagy L.G."/>
            <person name="Riley R."/>
            <person name="Tritt A."/>
            <person name="Adam C."/>
            <person name="Daum C."/>
            <person name="Floudas D."/>
            <person name="Sun H."/>
            <person name="Yadav J.S."/>
            <person name="Pangilinan J."/>
            <person name="Larsson K.H."/>
            <person name="Matsuura K."/>
            <person name="Barry K."/>
            <person name="Labutti K."/>
            <person name="Kuo R."/>
            <person name="Ohm R.A."/>
            <person name="Bhattacharya S.S."/>
            <person name="Shirouzu T."/>
            <person name="Yoshinaga Y."/>
            <person name="Martin F.M."/>
            <person name="Grigoriev I.V."/>
            <person name="Hibbett D.S."/>
        </authorList>
    </citation>
    <scope>NUCLEOTIDE SEQUENCE [LARGE SCALE GENOMIC DNA]</scope>
    <source>
        <strain evidence="1">CBS 109695</strain>
    </source>
</reference>
<dbReference type="AlphaFoldDB" id="A0A166PF63"/>
<accession>A0A166PF63</accession>